<feature type="chain" id="PRO_5042088945" description="Secreted protein" evidence="1">
    <location>
        <begin position="18"/>
        <end position="77"/>
    </location>
</feature>
<dbReference type="EMBL" id="JAUTDP010000010">
    <property type="protein sequence ID" value="KAK3395455.1"/>
    <property type="molecule type" value="Genomic_DNA"/>
</dbReference>
<comment type="caution">
    <text evidence="2">The sequence shown here is derived from an EMBL/GenBank/DDBJ whole genome shotgun (WGS) entry which is preliminary data.</text>
</comment>
<accession>A0AAE0U9F0</accession>
<dbReference type="Proteomes" id="UP001281003">
    <property type="component" value="Unassembled WGS sequence"/>
</dbReference>
<sequence length="77" mass="8824">MYISSAFCLQLLRYLFCTELGRQRDSTASYSPVTTAVLIRPRQKTRTVFSIFLSAHKHSGLGHFFRATLHLYRVAVS</sequence>
<organism evidence="2 3">
    <name type="scientific">Sordaria brevicollis</name>
    <dbReference type="NCBI Taxonomy" id="83679"/>
    <lineage>
        <taxon>Eukaryota</taxon>
        <taxon>Fungi</taxon>
        <taxon>Dikarya</taxon>
        <taxon>Ascomycota</taxon>
        <taxon>Pezizomycotina</taxon>
        <taxon>Sordariomycetes</taxon>
        <taxon>Sordariomycetidae</taxon>
        <taxon>Sordariales</taxon>
        <taxon>Sordariaceae</taxon>
        <taxon>Sordaria</taxon>
    </lineage>
</organism>
<dbReference type="AlphaFoldDB" id="A0AAE0U9F0"/>
<keyword evidence="3" id="KW-1185">Reference proteome</keyword>
<name>A0AAE0U9F0_SORBR</name>
<evidence type="ECO:0008006" key="4">
    <source>
        <dbReference type="Google" id="ProtNLM"/>
    </source>
</evidence>
<evidence type="ECO:0000313" key="2">
    <source>
        <dbReference type="EMBL" id="KAK3395455.1"/>
    </source>
</evidence>
<keyword evidence="1" id="KW-0732">Signal</keyword>
<feature type="signal peptide" evidence="1">
    <location>
        <begin position="1"/>
        <end position="17"/>
    </location>
</feature>
<evidence type="ECO:0000313" key="3">
    <source>
        <dbReference type="Proteomes" id="UP001281003"/>
    </source>
</evidence>
<reference evidence="2" key="2">
    <citation type="submission" date="2023-07" db="EMBL/GenBank/DDBJ databases">
        <authorList>
            <consortium name="Lawrence Berkeley National Laboratory"/>
            <person name="Haridas S."/>
            <person name="Hensen N."/>
            <person name="Bonometti L."/>
            <person name="Westerberg I."/>
            <person name="Brannstrom I.O."/>
            <person name="Guillou S."/>
            <person name="Cros-Aarteil S."/>
            <person name="Calhoun S."/>
            <person name="Kuo A."/>
            <person name="Mondo S."/>
            <person name="Pangilinan J."/>
            <person name="Riley R."/>
            <person name="LaButti K."/>
            <person name="Andreopoulos B."/>
            <person name="Lipzen A."/>
            <person name="Chen C."/>
            <person name="Yanf M."/>
            <person name="Daum C."/>
            <person name="Ng V."/>
            <person name="Clum A."/>
            <person name="Steindorff A."/>
            <person name="Ohm R."/>
            <person name="Martin F."/>
            <person name="Silar P."/>
            <person name="Natvig D."/>
            <person name="Lalanne C."/>
            <person name="Gautier V."/>
            <person name="Ament-velasquez S.L."/>
            <person name="Kruys A."/>
            <person name="Hutchinson M.I."/>
            <person name="Powell A.J."/>
            <person name="Barry K."/>
            <person name="Miller A.N."/>
            <person name="Grigoriev I.V."/>
            <person name="Debuchy R."/>
            <person name="Gladieux P."/>
            <person name="Thoren M.H."/>
            <person name="Johannesson H."/>
        </authorList>
    </citation>
    <scope>NUCLEOTIDE SEQUENCE</scope>
    <source>
        <strain evidence="2">FGSC 1904</strain>
    </source>
</reference>
<gene>
    <name evidence="2" type="ORF">B0T20DRAFT_35376</name>
</gene>
<proteinExistence type="predicted"/>
<evidence type="ECO:0000256" key="1">
    <source>
        <dbReference type="SAM" id="SignalP"/>
    </source>
</evidence>
<reference evidence="2" key="1">
    <citation type="journal article" date="2023" name="Mol. Phylogenet. Evol.">
        <title>Genome-scale phylogeny and comparative genomics of the fungal order Sordariales.</title>
        <authorList>
            <person name="Hensen N."/>
            <person name="Bonometti L."/>
            <person name="Westerberg I."/>
            <person name="Brannstrom I.O."/>
            <person name="Guillou S."/>
            <person name="Cros-Aarteil S."/>
            <person name="Calhoun S."/>
            <person name="Haridas S."/>
            <person name="Kuo A."/>
            <person name="Mondo S."/>
            <person name="Pangilinan J."/>
            <person name="Riley R."/>
            <person name="LaButti K."/>
            <person name="Andreopoulos B."/>
            <person name="Lipzen A."/>
            <person name="Chen C."/>
            <person name="Yan M."/>
            <person name="Daum C."/>
            <person name="Ng V."/>
            <person name="Clum A."/>
            <person name="Steindorff A."/>
            <person name="Ohm R.A."/>
            <person name="Martin F."/>
            <person name="Silar P."/>
            <person name="Natvig D.O."/>
            <person name="Lalanne C."/>
            <person name="Gautier V."/>
            <person name="Ament-Velasquez S.L."/>
            <person name="Kruys A."/>
            <person name="Hutchinson M.I."/>
            <person name="Powell A.J."/>
            <person name="Barry K."/>
            <person name="Miller A.N."/>
            <person name="Grigoriev I.V."/>
            <person name="Debuchy R."/>
            <person name="Gladieux P."/>
            <person name="Hiltunen Thoren M."/>
            <person name="Johannesson H."/>
        </authorList>
    </citation>
    <scope>NUCLEOTIDE SEQUENCE</scope>
    <source>
        <strain evidence="2">FGSC 1904</strain>
    </source>
</reference>
<protein>
    <recommendedName>
        <fullName evidence="4">Secreted protein</fullName>
    </recommendedName>
</protein>